<dbReference type="Gene3D" id="1.10.1670.10">
    <property type="entry name" value="Helix-hairpin-Helix base-excision DNA repair enzymes (C-terminal)"/>
    <property type="match status" value="1"/>
</dbReference>
<organism evidence="6 7">
    <name type="scientific">Oceanobacillus zhaokaii</name>
    <dbReference type="NCBI Taxonomy" id="2052660"/>
    <lineage>
        <taxon>Bacteria</taxon>
        <taxon>Bacillati</taxon>
        <taxon>Bacillota</taxon>
        <taxon>Bacilli</taxon>
        <taxon>Bacillales</taxon>
        <taxon>Bacillaceae</taxon>
        <taxon>Oceanobacillus</taxon>
    </lineage>
</organism>
<evidence type="ECO:0000256" key="4">
    <source>
        <dbReference type="ARBA" id="ARBA00023014"/>
    </source>
</evidence>
<protein>
    <submittedName>
        <fullName evidence="6">Endonuclease</fullName>
    </submittedName>
</protein>
<dbReference type="InterPro" id="IPR023170">
    <property type="entry name" value="HhH_base_excis_C"/>
</dbReference>
<evidence type="ECO:0000313" key="6">
    <source>
        <dbReference type="EMBL" id="AXI10835.1"/>
    </source>
</evidence>
<accession>A0A345PLF5</accession>
<dbReference type="RefSeq" id="WP_114918121.1">
    <property type="nucleotide sequence ID" value="NZ_CP024848.1"/>
</dbReference>
<evidence type="ECO:0000313" key="7">
    <source>
        <dbReference type="Proteomes" id="UP000253908"/>
    </source>
</evidence>
<keyword evidence="6" id="KW-0540">Nuclease</keyword>
<evidence type="ECO:0000256" key="1">
    <source>
        <dbReference type="ARBA" id="ARBA00022485"/>
    </source>
</evidence>
<keyword evidence="2" id="KW-0479">Metal-binding</keyword>
<dbReference type="KEGG" id="ocn:CUC15_18620"/>
<keyword evidence="4" id="KW-0411">Iron-sulfur</keyword>
<dbReference type="InterPro" id="IPR003265">
    <property type="entry name" value="HhH-GPD_domain"/>
</dbReference>
<keyword evidence="6" id="KW-0255">Endonuclease</keyword>
<dbReference type="Pfam" id="PF00730">
    <property type="entry name" value="HhH-GPD"/>
    <property type="match status" value="1"/>
</dbReference>
<dbReference type="Gene3D" id="1.10.340.30">
    <property type="entry name" value="Hypothetical protein, domain 2"/>
    <property type="match status" value="1"/>
</dbReference>
<name>A0A345PLF5_9BACI</name>
<dbReference type="PANTHER" id="PTHR10359:SF19">
    <property type="entry name" value="DNA REPAIR GLYCOSYLASE MJ1434-RELATED"/>
    <property type="match status" value="1"/>
</dbReference>
<evidence type="ECO:0000256" key="3">
    <source>
        <dbReference type="ARBA" id="ARBA00023004"/>
    </source>
</evidence>
<dbReference type="AlphaFoldDB" id="A0A345PLF5"/>
<dbReference type="InterPro" id="IPR011257">
    <property type="entry name" value="DNA_glycosylase"/>
</dbReference>
<dbReference type="GO" id="GO:0051539">
    <property type="term" value="F:4 iron, 4 sulfur cluster binding"/>
    <property type="evidence" value="ECO:0007669"/>
    <property type="project" value="UniProtKB-KW"/>
</dbReference>
<feature type="domain" description="HhH-GPD" evidence="5">
    <location>
        <begin position="36"/>
        <end position="191"/>
    </location>
</feature>
<dbReference type="PIRSF" id="PIRSF001435">
    <property type="entry name" value="Nth"/>
    <property type="match status" value="1"/>
</dbReference>
<dbReference type="GO" id="GO:0046872">
    <property type="term" value="F:metal ion binding"/>
    <property type="evidence" value="ECO:0007669"/>
    <property type="project" value="UniProtKB-KW"/>
</dbReference>
<keyword evidence="3" id="KW-0408">Iron</keyword>
<dbReference type="EMBL" id="CP024848">
    <property type="protein sequence ID" value="AXI10835.1"/>
    <property type="molecule type" value="Genomic_DNA"/>
</dbReference>
<dbReference type="GO" id="GO:0004519">
    <property type="term" value="F:endonuclease activity"/>
    <property type="evidence" value="ECO:0007669"/>
    <property type="project" value="UniProtKB-KW"/>
</dbReference>
<keyword evidence="7" id="KW-1185">Reference proteome</keyword>
<reference evidence="7" key="1">
    <citation type="submission" date="2017-11" db="EMBL/GenBank/DDBJ databases">
        <authorList>
            <person name="Zhu W."/>
        </authorList>
    </citation>
    <scope>NUCLEOTIDE SEQUENCE [LARGE SCALE GENOMIC DNA]</scope>
    <source>
        <strain evidence="7">160</strain>
    </source>
</reference>
<dbReference type="PANTHER" id="PTHR10359">
    <property type="entry name" value="A/G-SPECIFIC ADENINE GLYCOSYLASE/ENDONUCLEASE III"/>
    <property type="match status" value="1"/>
</dbReference>
<keyword evidence="6" id="KW-0378">Hydrolase</keyword>
<dbReference type="SMART" id="SM00478">
    <property type="entry name" value="ENDO3c"/>
    <property type="match status" value="1"/>
</dbReference>
<dbReference type="SUPFAM" id="SSF48150">
    <property type="entry name" value="DNA-glycosylase"/>
    <property type="match status" value="1"/>
</dbReference>
<dbReference type="GO" id="GO:0006284">
    <property type="term" value="P:base-excision repair"/>
    <property type="evidence" value="ECO:0007669"/>
    <property type="project" value="InterPro"/>
</dbReference>
<dbReference type="OrthoDB" id="9802365at2"/>
<evidence type="ECO:0000259" key="5">
    <source>
        <dbReference type="SMART" id="SM00478"/>
    </source>
</evidence>
<dbReference type="CDD" id="cd00056">
    <property type="entry name" value="ENDO3c"/>
    <property type="match status" value="1"/>
</dbReference>
<sequence>MQPAYKLIYNKLFEYYGPQSWWPAETPFEMMIGSILVQNTNWRNVDKALIKLAPYFEPAIIDYLPIEDLAQLIRSSGFYNIKAKRIKAFMEWFRKYDYNVERIKNMDKIELRKELLSIHGIGQETADVMLVYAFEKPVFVVDAYARRIFYRIGHDMPASYDSFRKLLEKELPNKLTLYNEFHALLVEHAKQYCRSKPICENCPLLDICDRRRE</sequence>
<evidence type="ECO:0000256" key="2">
    <source>
        <dbReference type="ARBA" id="ARBA00022723"/>
    </source>
</evidence>
<gene>
    <name evidence="6" type="ORF">CUC15_18620</name>
</gene>
<keyword evidence="1" id="KW-0004">4Fe-4S</keyword>
<dbReference type="Proteomes" id="UP000253908">
    <property type="component" value="Chromosome"/>
</dbReference>
<proteinExistence type="predicted"/>